<dbReference type="AlphaFoldDB" id="A0A640VSE7"/>
<feature type="signal peptide" evidence="1">
    <location>
        <begin position="1"/>
        <end position="30"/>
    </location>
</feature>
<accession>A0A640VSE7</accession>
<dbReference type="RefSeq" id="WP_238840812.1">
    <property type="nucleotide sequence ID" value="NZ_BLIV01000003.1"/>
</dbReference>
<keyword evidence="1" id="KW-0732">Signal</keyword>
<proteinExistence type="predicted"/>
<dbReference type="Proteomes" id="UP000436522">
    <property type="component" value="Unassembled WGS sequence"/>
</dbReference>
<protein>
    <submittedName>
        <fullName evidence="2">Uncharacterized protein</fullName>
    </submittedName>
</protein>
<feature type="chain" id="PRO_5024965134" evidence="1">
    <location>
        <begin position="31"/>
        <end position="184"/>
    </location>
</feature>
<organism evidence="2 3">
    <name type="scientific">Roseobacter cerasinus</name>
    <dbReference type="NCBI Taxonomy" id="2602289"/>
    <lineage>
        <taxon>Bacteria</taxon>
        <taxon>Pseudomonadati</taxon>
        <taxon>Pseudomonadota</taxon>
        <taxon>Alphaproteobacteria</taxon>
        <taxon>Rhodobacterales</taxon>
        <taxon>Roseobacteraceae</taxon>
        <taxon>Roseobacter</taxon>
    </lineage>
</organism>
<evidence type="ECO:0000256" key="1">
    <source>
        <dbReference type="SAM" id="SignalP"/>
    </source>
</evidence>
<evidence type="ECO:0000313" key="2">
    <source>
        <dbReference type="EMBL" id="GFE50350.1"/>
    </source>
</evidence>
<reference evidence="2 3" key="1">
    <citation type="submission" date="2019-12" db="EMBL/GenBank/DDBJ databases">
        <title>Roseobacter cerasinus sp. nov., isolated from seawater around aquaculture.</title>
        <authorList>
            <person name="Muramatsu S."/>
            <person name="Takabe Y."/>
            <person name="Mori K."/>
            <person name="Takaichi S."/>
            <person name="Hanada S."/>
        </authorList>
    </citation>
    <scope>NUCLEOTIDE SEQUENCE [LARGE SCALE GENOMIC DNA]</scope>
    <source>
        <strain evidence="2 3">AI77</strain>
    </source>
</reference>
<dbReference type="EMBL" id="BLIV01000003">
    <property type="protein sequence ID" value="GFE50350.1"/>
    <property type="molecule type" value="Genomic_DNA"/>
</dbReference>
<comment type="caution">
    <text evidence="2">The sequence shown here is derived from an EMBL/GenBank/DDBJ whole genome shotgun (WGS) entry which is preliminary data.</text>
</comment>
<keyword evidence="3" id="KW-1185">Reference proteome</keyword>
<sequence length="184" mass="20602">MISRRQTTWITWMLGAVMLCGAMAVGAAQADIARFAGQYEGSAEVISPDGSAQKRDMSVEISETEQGFSVYWTTTTYRPDGSSKQKTYKVEFVPSDRGDVYASAMKRNVFGHDVQLDPMKGEPYVWSRIDDETLSVYSLFVAEDGGYEIQQFNRTLAEGGLELDYKSVRNGEVQRTVSTFLEQK</sequence>
<gene>
    <name evidence="2" type="ORF">So717_21030</name>
</gene>
<evidence type="ECO:0000313" key="3">
    <source>
        <dbReference type="Proteomes" id="UP000436522"/>
    </source>
</evidence>
<name>A0A640VSE7_9RHOB</name>